<dbReference type="GO" id="GO:0005992">
    <property type="term" value="P:trehalose biosynthetic process"/>
    <property type="evidence" value="ECO:0007669"/>
    <property type="project" value="InterPro"/>
</dbReference>
<evidence type="ECO:0000313" key="1">
    <source>
        <dbReference type="EMBL" id="GFG38059.1"/>
    </source>
</evidence>
<evidence type="ECO:0000313" key="2">
    <source>
        <dbReference type="Proteomes" id="UP000502823"/>
    </source>
</evidence>
<comment type="caution">
    <text evidence="1">The sequence shown here is derived from an EMBL/GenBank/DDBJ whole genome shotgun (WGS) entry which is preliminary data.</text>
</comment>
<dbReference type="OrthoDB" id="10064031at2759"/>
<dbReference type="PANTHER" id="PTHR10788">
    <property type="entry name" value="TREHALOSE-6-PHOSPHATE SYNTHASE"/>
    <property type="match status" value="1"/>
</dbReference>
<dbReference type="AlphaFoldDB" id="A0A6L2PZZ1"/>
<sequence length="87" mass="9991">MVGFHIEDYCLNFIDCCSRRLGCRVDRNNMLVELAGRTVHIKALPIGIPFDRFVQLAETTPRFFKLAESEKIILGVDRLDYTKGKSK</sequence>
<dbReference type="SUPFAM" id="SSF53756">
    <property type="entry name" value="UDP-Glycosyltransferase/glycogen phosphorylase"/>
    <property type="match status" value="1"/>
</dbReference>
<reference evidence="2" key="1">
    <citation type="submission" date="2020-01" db="EMBL/GenBank/DDBJ databases">
        <title>Draft genome sequence of the Termite Coptotermes fromosanus.</title>
        <authorList>
            <person name="Itakura S."/>
            <person name="Yosikawa Y."/>
            <person name="Umezawa K."/>
        </authorList>
    </citation>
    <scope>NUCLEOTIDE SEQUENCE [LARGE SCALE GENOMIC DNA]</scope>
</reference>
<dbReference type="GO" id="GO:0003825">
    <property type="term" value="F:alpha,alpha-trehalose-phosphate synthase (UDP-forming) activity"/>
    <property type="evidence" value="ECO:0007669"/>
    <property type="project" value="TreeGrafter"/>
</dbReference>
<dbReference type="GO" id="GO:0004805">
    <property type="term" value="F:trehalose-phosphatase activity"/>
    <property type="evidence" value="ECO:0007669"/>
    <property type="project" value="TreeGrafter"/>
</dbReference>
<dbReference type="EMBL" id="BLKM01012977">
    <property type="protein sequence ID" value="GFG38059.1"/>
    <property type="molecule type" value="Genomic_DNA"/>
</dbReference>
<dbReference type="InterPro" id="IPR001830">
    <property type="entry name" value="Glyco_trans_20"/>
</dbReference>
<gene>
    <name evidence="1" type="ORF">Cfor_02336</name>
</gene>
<keyword evidence="2" id="KW-1185">Reference proteome</keyword>
<dbReference type="Proteomes" id="UP000502823">
    <property type="component" value="Unassembled WGS sequence"/>
</dbReference>
<name>A0A6L2PZZ1_COPFO</name>
<accession>A0A6L2PZZ1</accession>
<dbReference type="Gene3D" id="3.40.50.2000">
    <property type="entry name" value="Glycogen Phosphorylase B"/>
    <property type="match status" value="2"/>
</dbReference>
<proteinExistence type="predicted"/>
<dbReference type="PANTHER" id="PTHR10788:SF106">
    <property type="entry name" value="BCDNA.GH08860"/>
    <property type="match status" value="1"/>
</dbReference>
<dbReference type="Pfam" id="PF00982">
    <property type="entry name" value="Glyco_transf_20"/>
    <property type="match status" value="1"/>
</dbReference>
<protein>
    <submittedName>
        <fullName evidence="1">Uncharacterized protein</fullName>
    </submittedName>
</protein>
<dbReference type="InParanoid" id="A0A6L2PZZ1"/>
<dbReference type="GO" id="GO:0005829">
    <property type="term" value="C:cytosol"/>
    <property type="evidence" value="ECO:0007669"/>
    <property type="project" value="TreeGrafter"/>
</dbReference>
<organism evidence="1 2">
    <name type="scientific">Coptotermes formosanus</name>
    <name type="common">Formosan subterranean termite</name>
    <dbReference type="NCBI Taxonomy" id="36987"/>
    <lineage>
        <taxon>Eukaryota</taxon>
        <taxon>Metazoa</taxon>
        <taxon>Ecdysozoa</taxon>
        <taxon>Arthropoda</taxon>
        <taxon>Hexapoda</taxon>
        <taxon>Insecta</taxon>
        <taxon>Pterygota</taxon>
        <taxon>Neoptera</taxon>
        <taxon>Polyneoptera</taxon>
        <taxon>Dictyoptera</taxon>
        <taxon>Blattodea</taxon>
        <taxon>Blattoidea</taxon>
        <taxon>Termitoidae</taxon>
        <taxon>Rhinotermitidae</taxon>
        <taxon>Coptotermes</taxon>
    </lineage>
</organism>